<dbReference type="UniPathway" id="UPA00214"/>
<dbReference type="PANTHER" id="PTHR10091">
    <property type="entry name" value="ALDOSE-1-EPIMERASE"/>
    <property type="match status" value="1"/>
</dbReference>
<comment type="catalytic activity">
    <reaction evidence="8">
        <text>alpha-D-glucose = beta-D-glucose</text>
        <dbReference type="Rhea" id="RHEA:10264"/>
        <dbReference type="ChEBI" id="CHEBI:15903"/>
        <dbReference type="ChEBI" id="CHEBI:17925"/>
        <dbReference type="EC" id="5.1.3.3"/>
    </reaction>
</comment>
<evidence type="ECO:0000313" key="13">
    <source>
        <dbReference type="Proteomes" id="UP000218231"/>
    </source>
</evidence>
<dbReference type="GO" id="GO:0030246">
    <property type="term" value="F:carbohydrate binding"/>
    <property type="evidence" value="ECO:0007669"/>
    <property type="project" value="InterPro"/>
</dbReference>
<dbReference type="NCBIfam" id="NF008277">
    <property type="entry name" value="PRK11055.1"/>
    <property type="match status" value="1"/>
</dbReference>
<dbReference type="SUPFAM" id="SSF74650">
    <property type="entry name" value="Galactose mutarotase-like"/>
    <property type="match status" value="1"/>
</dbReference>
<dbReference type="InterPro" id="IPR047215">
    <property type="entry name" value="Galactose_mutarotase-like"/>
</dbReference>
<evidence type="ECO:0000256" key="11">
    <source>
        <dbReference type="PIRSR" id="PIRSR005096-3"/>
    </source>
</evidence>
<dbReference type="PANTHER" id="PTHR10091:SF0">
    <property type="entry name" value="GALACTOSE MUTAROTASE"/>
    <property type="match status" value="1"/>
</dbReference>
<dbReference type="Proteomes" id="UP000218231">
    <property type="component" value="Unassembled WGS sequence"/>
</dbReference>
<evidence type="ECO:0000256" key="2">
    <source>
        <dbReference type="ARBA" id="ARBA00004947"/>
    </source>
</evidence>
<evidence type="ECO:0000256" key="4">
    <source>
        <dbReference type="ARBA" id="ARBA00006206"/>
    </source>
</evidence>
<dbReference type="AlphaFoldDB" id="A0A2A2KDY0"/>
<dbReference type="InterPro" id="IPR014718">
    <property type="entry name" value="GH-type_carb-bd"/>
</dbReference>
<comment type="pathway">
    <text evidence="3 8">Carbohydrate metabolism; hexose metabolism.</text>
</comment>
<organism evidence="12 13">
    <name type="scientific">Diploscapter pachys</name>
    <dbReference type="NCBI Taxonomy" id="2018661"/>
    <lineage>
        <taxon>Eukaryota</taxon>
        <taxon>Metazoa</taxon>
        <taxon>Ecdysozoa</taxon>
        <taxon>Nematoda</taxon>
        <taxon>Chromadorea</taxon>
        <taxon>Rhabditida</taxon>
        <taxon>Rhabditina</taxon>
        <taxon>Rhabditomorpha</taxon>
        <taxon>Rhabditoidea</taxon>
        <taxon>Rhabditidae</taxon>
        <taxon>Diploscapter</taxon>
    </lineage>
</organism>
<evidence type="ECO:0000256" key="1">
    <source>
        <dbReference type="ARBA" id="ARBA00001712"/>
    </source>
</evidence>
<keyword evidence="5 8" id="KW-0413">Isomerase</keyword>
<dbReference type="GO" id="GO:0033499">
    <property type="term" value="P:galactose catabolic process via UDP-galactose, Leloir pathway"/>
    <property type="evidence" value="ECO:0007669"/>
    <property type="project" value="TreeGrafter"/>
</dbReference>
<dbReference type="STRING" id="2018661.A0A2A2KDY0"/>
<comment type="function">
    <text evidence="7">Mutarotase that catalyzes the interconversion of beta-D-galactose and alpha-D-galactose during galactose metabolism. Beta-D-galactose is metabolized in the liver into glucose 1-phosphate, the primary metabolic fuel, by the action of four enzymes that constitute the Leloir pathway: GALM, GALK1 (galactokinase), GALT (galactose-1-phosphate uridylyltransferase) and GALE (UDP-galactose-4'-epimerase). Involved in the maintenance of the equilibrium between the beta- and alpha-anomers of galactose, therefore ensuring a sufficient supply of the alpha-anomer for GALK1. Also active on D-glucose although shows a preference for galactose over glucose.</text>
</comment>
<dbReference type="InterPro" id="IPR011013">
    <property type="entry name" value="Gal_mutarotase_sf_dom"/>
</dbReference>
<dbReference type="GO" id="GO:0005737">
    <property type="term" value="C:cytoplasm"/>
    <property type="evidence" value="ECO:0007669"/>
    <property type="project" value="TreeGrafter"/>
</dbReference>
<dbReference type="InterPro" id="IPR015443">
    <property type="entry name" value="Aldose_1-epimerase"/>
</dbReference>
<sequence>MPGTNGERRNMKVGFAFQMACAGILTIAAADAACAATATRADFGRLPDGTRIEAVTLTGANGVRARVMTLGATLQAFEAPDRNGTLADITLGHDTAAAYVTQPNFWGQTVGRYANRIAGGRFTLDGKTYQLPLNDKTNSLHGGTTGFDKAVWRIVSVTPSGPRASVTMALTSPAGDQGYPGKLDVEVTYALDDAGALTIDFTAKTDASTIVNLTNHALFDLAGEGSAGGIYAQRMTIPAARYTPVNAALIPTGELKPVAGSVFDFTRPRAIGQSIRDGRDPQIVIGRGYDHNFVLDAGRTAQPKLAARVEDPVSGRVLEVLSTEPGVQFYSGNFLDGTFVGKQGHVYRMGDGFALEPQNFPDTPNQPAFGSARVDPGKPYHHQMIYRVSVAR</sequence>
<evidence type="ECO:0000256" key="9">
    <source>
        <dbReference type="PIRSR" id="PIRSR005096-1"/>
    </source>
</evidence>
<feature type="binding site" evidence="10">
    <location>
        <position position="290"/>
    </location>
    <ligand>
        <name>beta-D-galactose</name>
        <dbReference type="ChEBI" id="CHEBI:27667"/>
    </ligand>
</feature>
<dbReference type="Pfam" id="PF01263">
    <property type="entry name" value="Aldose_epim"/>
    <property type="match status" value="1"/>
</dbReference>
<dbReference type="CDD" id="cd09019">
    <property type="entry name" value="galactose_mutarotase_like"/>
    <property type="match status" value="1"/>
</dbReference>
<comment type="pathway">
    <text evidence="2">Carbohydrate metabolism; galactose metabolism.</text>
</comment>
<comment type="caution">
    <text evidence="12">The sequence shown here is derived from an EMBL/GenBank/DDBJ whole genome shotgun (WGS) entry which is preliminary data.</text>
</comment>
<comment type="catalytic activity">
    <reaction evidence="1">
        <text>alpha-D-galactose = beta-D-galactose</text>
        <dbReference type="Rhea" id="RHEA:28675"/>
        <dbReference type="ChEBI" id="CHEBI:27667"/>
        <dbReference type="ChEBI" id="CHEBI:28061"/>
        <dbReference type="EC" id="5.1.3.3"/>
    </reaction>
    <physiologicalReaction direction="right-to-left" evidence="1">
        <dbReference type="Rhea" id="RHEA:28677"/>
    </physiologicalReaction>
</comment>
<evidence type="ECO:0000256" key="5">
    <source>
        <dbReference type="ARBA" id="ARBA00023235"/>
    </source>
</evidence>
<feature type="active site" description="Proton acceptor" evidence="9">
    <location>
        <position position="356"/>
    </location>
</feature>
<accession>A0A2A2KDY0</accession>
<dbReference type="InterPro" id="IPR008183">
    <property type="entry name" value="Aldose_1/G6P_1-epimerase"/>
</dbReference>
<feature type="active site" description="Proton donor" evidence="9">
    <location>
        <position position="216"/>
    </location>
</feature>
<evidence type="ECO:0000313" key="12">
    <source>
        <dbReference type="EMBL" id="PAV72145.1"/>
    </source>
</evidence>
<evidence type="ECO:0000256" key="3">
    <source>
        <dbReference type="ARBA" id="ARBA00005028"/>
    </source>
</evidence>
<reference evidence="12 13" key="1">
    <citation type="journal article" date="2017" name="Curr. Biol.">
        <title>Genome architecture and evolution of a unichromosomal asexual nematode.</title>
        <authorList>
            <person name="Fradin H."/>
            <person name="Zegar C."/>
            <person name="Gutwein M."/>
            <person name="Lucas J."/>
            <person name="Kovtun M."/>
            <person name="Corcoran D."/>
            <person name="Baugh L.R."/>
            <person name="Kiontke K."/>
            <person name="Gunsalus K."/>
            <person name="Fitch D.H."/>
            <person name="Piano F."/>
        </authorList>
    </citation>
    <scope>NUCLEOTIDE SEQUENCE [LARGE SCALE GENOMIC DNA]</scope>
    <source>
        <strain evidence="12">PF1309</strain>
    </source>
</reference>
<keyword evidence="13" id="KW-1185">Reference proteome</keyword>
<dbReference type="GO" id="GO:0004034">
    <property type="term" value="F:aldose 1-epimerase activity"/>
    <property type="evidence" value="ECO:0007669"/>
    <property type="project" value="UniProtKB-EC"/>
</dbReference>
<feature type="binding site" evidence="11">
    <location>
        <begin position="115"/>
        <end position="116"/>
    </location>
    <ligand>
        <name>beta-D-galactose</name>
        <dbReference type="ChEBI" id="CHEBI:27667"/>
    </ligand>
</feature>
<protein>
    <recommendedName>
        <fullName evidence="8">Aldose 1-epimerase</fullName>
        <ecNumber evidence="8">5.1.3.3</ecNumber>
    </recommendedName>
</protein>
<dbReference type="Gene3D" id="2.70.98.10">
    <property type="match status" value="1"/>
</dbReference>
<name>A0A2A2KDY0_9BILA</name>
<evidence type="ECO:0000256" key="10">
    <source>
        <dbReference type="PIRSR" id="PIRSR005096-2"/>
    </source>
</evidence>
<dbReference type="EMBL" id="LIAE01008840">
    <property type="protein sequence ID" value="PAV72145.1"/>
    <property type="molecule type" value="Genomic_DNA"/>
</dbReference>
<dbReference type="OrthoDB" id="274691at2759"/>
<proteinExistence type="inferred from homology"/>
<dbReference type="PIRSF" id="PIRSF005096">
    <property type="entry name" value="GALM"/>
    <property type="match status" value="1"/>
</dbReference>
<evidence type="ECO:0000256" key="8">
    <source>
        <dbReference type="PIRNR" id="PIRNR005096"/>
    </source>
</evidence>
<comment type="similarity">
    <text evidence="4 8">Belongs to the aldose epimerase family.</text>
</comment>
<dbReference type="GO" id="GO:0006006">
    <property type="term" value="P:glucose metabolic process"/>
    <property type="evidence" value="ECO:0007669"/>
    <property type="project" value="TreeGrafter"/>
</dbReference>
<dbReference type="EC" id="5.1.3.3" evidence="8"/>
<dbReference type="UniPathway" id="UPA00242"/>
<keyword evidence="6 8" id="KW-0119">Carbohydrate metabolism</keyword>
<evidence type="ECO:0000256" key="6">
    <source>
        <dbReference type="ARBA" id="ARBA00023277"/>
    </source>
</evidence>
<evidence type="ECO:0000256" key="7">
    <source>
        <dbReference type="ARBA" id="ARBA00045743"/>
    </source>
</evidence>
<gene>
    <name evidence="12" type="ORF">WR25_20064</name>
</gene>